<dbReference type="EMBL" id="JANAVB010037018">
    <property type="protein sequence ID" value="KAJ6802814.1"/>
    <property type="molecule type" value="Genomic_DNA"/>
</dbReference>
<evidence type="ECO:0000313" key="4">
    <source>
        <dbReference type="Proteomes" id="UP001140949"/>
    </source>
</evidence>
<reference evidence="2" key="2">
    <citation type="submission" date="2023-04" db="EMBL/GenBank/DDBJ databases">
        <authorList>
            <person name="Bruccoleri R.E."/>
            <person name="Oakeley E.J."/>
            <person name="Faust A.-M."/>
            <person name="Dessus-Babus S."/>
            <person name="Altorfer M."/>
            <person name="Burckhardt D."/>
            <person name="Oertli M."/>
            <person name="Naumann U."/>
            <person name="Petersen F."/>
            <person name="Wong J."/>
        </authorList>
    </citation>
    <scope>NUCLEOTIDE SEQUENCE</scope>
    <source>
        <strain evidence="2">GSM-AAB239-AS_SAM_17_03QT</strain>
        <tissue evidence="2">Leaf</tissue>
    </source>
</reference>
<accession>A0AAX6EFM2</accession>
<comment type="caution">
    <text evidence="2">The sequence shown here is derived from an EMBL/GenBank/DDBJ whole genome shotgun (WGS) entry which is preliminary data.</text>
</comment>
<evidence type="ECO:0000313" key="3">
    <source>
        <dbReference type="EMBL" id="KAJ6832815.1"/>
    </source>
</evidence>
<dbReference type="AlphaFoldDB" id="A0AAX6EFM2"/>
<feature type="region of interest" description="Disordered" evidence="1">
    <location>
        <begin position="73"/>
        <end position="100"/>
    </location>
</feature>
<name>A0AAX6EFM2_IRIPA</name>
<proteinExistence type="predicted"/>
<protein>
    <submittedName>
        <fullName evidence="2">Formin-like protein 5</fullName>
    </submittedName>
</protein>
<evidence type="ECO:0000256" key="1">
    <source>
        <dbReference type="SAM" id="MobiDB-lite"/>
    </source>
</evidence>
<gene>
    <name evidence="3" type="ORF">M6B38_125340</name>
    <name evidence="2" type="ORF">M6B38_191685</name>
</gene>
<organism evidence="2 4">
    <name type="scientific">Iris pallida</name>
    <name type="common">Sweet iris</name>
    <dbReference type="NCBI Taxonomy" id="29817"/>
    <lineage>
        <taxon>Eukaryota</taxon>
        <taxon>Viridiplantae</taxon>
        <taxon>Streptophyta</taxon>
        <taxon>Embryophyta</taxon>
        <taxon>Tracheophyta</taxon>
        <taxon>Spermatophyta</taxon>
        <taxon>Magnoliopsida</taxon>
        <taxon>Liliopsida</taxon>
        <taxon>Asparagales</taxon>
        <taxon>Iridaceae</taxon>
        <taxon>Iridoideae</taxon>
        <taxon>Irideae</taxon>
        <taxon>Iris</taxon>
    </lineage>
</organism>
<sequence>MSLTCAAARPCLPAARFPADTVRIWGLARFSAHSAERFDCRVSPDYRPRTRGVSASHVDGPLRTLRLRSRGLAHPRPSTSLLSIPRPSVEPPAGPARPHGRQHWLPSLLWTVLAPSAANPEPLDHKRHHPRARVVRWSFPTSVGHRRWSYLAPDYQCQIRALLPEPRTMPQRCCCHRPFLRQRATNFRRNPSQQFPPSLFHLETSVCVD</sequence>
<keyword evidence="4" id="KW-1185">Reference proteome</keyword>
<dbReference type="EMBL" id="JANAVB010015627">
    <property type="protein sequence ID" value="KAJ6832815.1"/>
    <property type="molecule type" value="Genomic_DNA"/>
</dbReference>
<reference evidence="2" key="1">
    <citation type="journal article" date="2023" name="GigaByte">
        <title>Genome assembly of the bearded iris, Iris pallida Lam.</title>
        <authorList>
            <person name="Bruccoleri R.E."/>
            <person name="Oakeley E.J."/>
            <person name="Faust A.M.E."/>
            <person name="Altorfer M."/>
            <person name="Dessus-Babus S."/>
            <person name="Burckhardt D."/>
            <person name="Oertli M."/>
            <person name="Naumann U."/>
            <person name="Petersen F."/>
            <person name="Wong J."/>
        </authorList>
    </citation>
    <scope>NUCLEOTIDE SEQUENCE</scope>
    <source>
        <strain evidence="2">GSM-AAB239-AS_SAM_17_03QT</strain>
    </source>
</reference>
<dbReference type="Proteomes" id="UP001140949">
    <property type="component" value="Unassembled WGS sequence"/>
</dbReference>
<evidence type="ECO:0000313" key="2">
    <source>
        <dbReference type="EMBL" id="KAJ6802814.1"/>
    </source>
</evidence>